<evidence type="ECO:0000256" key="9">
    <source>
        <dbReference type="ARBA" id="ARBA00031996"/>
    </source>
</evidence>
<dbReference type="STRING" id="47917.AV650_20150"/>
<dbReference type="SUPFAM" id="SSF56214">
    <property type="entry name" value="4'-phosphopantetheinyl transferase"/>
    <property type="match status" value="1"/>
</dbReference>
<sequence length="231" mass="25766">MLSSFILNAELLPVDGFAGLIAQCHFSVADYHDDLFAAAGIDFPEHVAPAVAKRKAEYLAGRYLARWVLAELGHQNFTLLRGEKREPLWPAGIAGAISHNNDTALCAAQHESGAGGVGIDVETQIPPARAEELWSGIVNEDECQWLRQHPQPFNLLLTLVFSAKESLFKALYPQVRCYFDFMDARVTKLDMQAQTFELELQKTLTPLCHSGRRFGGRFWLQGDAVTTLIYF</sequence>
<accession>A0A0F7HFC9</accession>
<evidence type="ECO:0000256" key="11">
    <source>
        <dbReference type="ARBA" id="ARBA00049191"/>
    </source>
</evidence>
<comment type="catalytic activity">
    <reaction evidence="11">
        <text>apo-[peptidyl-carrier protein] + CoA = holo-[peptidyl-carrier protein] + adenosine 3',5'-bisphosphate + H(+)</text>
        <dbReference type="Rhea" id="RHEA:46228"/>
        <dbReference type="Rhea" id="RHEA-COMP:11479"/>
        <dbReference type="Rhea" id="RHEA-COMP:11480"/>
        <dbReference type="ChEBI" id="CHEBI:15378"/>
        <dbReference type="ChEBI" id="CHEBI:29999"/>
        <dbReference type="ChEBI" id="CHEBI:57287"/>
        <dbReference type="ChEBI" id="CHEBI:58343"/>
        <dbReference type="ChEBI" id="CHEBI:64479"/>
    </reaction>
</comment>
<evidence type="ECO:0000313" key="16">
    <source>
        <dbReference type="EMBL" id="VTR22252.1"/>
    </source>
</evidence>
<evidence type="ECO:0000256" key="5">
    <source>
        <dbReference type="ARBA" id="ARBA00019087"/>
    </source>
</evidence>
<comment type="cofactor">
    <cofactor evidence="13">
        <name>Mg(2+)</name>
        <dbReference type="ChEBI" id="CHEBI:18420"/>
    </cofactor>
</comment>
<dbReference type="Pfam" id="PF01648">
    <property type="entry name" value="ACPS"/>
    <property type="match status" value="1"/>
</dbReference>
<feature type="binding site" evidence="12">
    <location>
        <position position="165"/>
    </location>
    <ligand>
        <name>CoA</name>
        <dbReference type="ChEBI" id="CHEBI:57287"/>
    </ligand>
</feature>
<comment type="catalytic activity">
    <reaction evidence="10">
        <text>apo-[aryl-carrier protein] + CoA = holo-[aryl-carrier protein] + adenosine 3',5'-bisphosphate + H(+)</text>
        <dbReference type="Rhea" id="RHEA:48404"/>
        <dbReference type="Rhea" id="RHEA-COMP:15903"/>
        <dbReference type="Rhea" id="RHEA-COMP:17557"/>
        <dbReference type="ChEBI" id="CHEBI:15378"/>
        <dbReference type="ChEBI" id="CHEBI:29999"/>
        <dbReference type="ChEBI" id="CHEBI:57287"/>
        <dbReference type="ChEBI" id="CHEBI:58343"/>
        <dbReference type="ChEBI" id="CHEBI:64479"/>
    </reaction>
</comment>
<feature type="binding site" evidence="13">
    <location>
        <position position="122"/>
    </location>
    <ligand>
        <name>Mg(2+)</name>
        <dbReference type="ChEBI" id="CHEBI:18420"/>
    </ligand>
</feature>
<dbReference type="UniPathway" id="UPA00017"/>
<keyword evidence="7" id="KW-0259">Enterobactin biosynthesis</keyword>
<evidence type="ECO:0000256" key="12">
    <source>
        <dbReference type="PIRSR" id="PIRSR603542-1"/>
    </source>
</evidence>
<comment type="pathway">
    <text evidence="2">Siderophore biosynthesis; enterobactin biosynthesis.</text>
</comment>
<evidence type="ECO:0000259" key="14">
    <source>
        <dbReference type="Pfam" id="PF01648"/>
    </source>
</evidence>
<evidence type="ECO:0000256" key="10">
    <source>
        <dbReference type="ARBA" id="ARBA00049176"/>
    </source>
</evidence>
<evidence type="ECO:0000256" key="8">
    <source>
        <dbReference type="ARBA" id="ARBA00029894"/>
    </source>
</evidence>
<dbReference type="PANTHER" id="PTHR38096:SF1">
    <property type="entry name" value="ENTEROBACTIN SYNTHASE COMPONENT D"/>
    <property type="match status" value="1"/>
</dbReference>
<feature type="domain" description="4'-phosphopantetheinyl transferase" evidence="14">
    <location>
        <begin position="116"/>
        <end position="206"/>
    </location>
</feature>
<dbReference type="KEGG" id="sfw:WN53_24525"/>
<dbReference type="GO" id="GO:0008897">
    <property type="term" value="F:holo-[acyl-carrier-protein] synthase activity"/>
    <property type="evidence" value="ECO:0007669"/>
    <property type="project" value="InterPro"/>
</dbReference>
<protein>
    <recommendedName>
        <fullName evidence="5">Enterobactin synthase component D</fullName>
    </recommendedName>
    <alternativeName>
        <fullName evidence="8">4'-phosphopantetheinyl transferase EntD</fullName>
    </alternativeName>
    <alternativeName>
        <fullName evidence="9">Enterochelin synthase D</fullName>
    </alternativeName>
</protein>
<evidence type="ECO:0000256" key="6">
    <source>
        <dbReference type="ARBA" id="ARBA00022679"/>
    </source>
</evidence>
<dbReference type="PRINTS" id="PR01399">
    <property type="entry name" value="ENTSNTHTASED"/>
</dbReference>
<dbReference type="InterPro" id="IPR003542">
    <property type="entry name" value="Enbac_synth_compD-like"/>
</dbReference>
<dbReference type="GO" id="GO:0009366">
    <property type="term" value="C:enterobactin synthetase complex"/>
    <property type="evidence" value="ECO:0007669"/>
    <property type="project" value="InterPro"/>
</dbReference>
<dbReference type="Gene3D" id="3.90.470.20">
    <property type="entry name" value="4'-phosphopantetheinyl transferase domain"/>
    <property type="match status" value="1"/>
</dbReference>
<gene>
    <name evidence="16" type="ORF">NCTC12965_01481</name>
</gene>
<feature type="binding site" evidence="12">
    <location>
        <position position="54"/>
    </location>
    <ligand>
        <name>CoA</name>
        <dbReference type="ChEBI" id="CHEBI:57287"/>
    </ligand>
</feature>
<evidence type="ECO:0000256" key="4">
    <source>
        <dbReference type="ARBA" id="ARBA00011503"/>
    </source>
</evidence>
<comment type="subunit">
    <text evidence="4">EntB, EntD, EntE, and EntF form a multienzyme complex called enterobactin synthase.</text>
</comment>
<dbReference type="PANTHER" id="PTHR38096">
    <property type="entry name" value="ENTEROBACTIN SYNTHASE COMPONENT D"/>
    <property type="match status" value="1"/>
</dbReference>
<evidence type="ECO:0000256" key="13">
    <source>
        <dbReference type="PIRSR" id="PIRSR603542-2"/>
    </source>
</evidence>
<feature type="binding site" evidence="12">
    <location>
        <position position="120"/>
    </location>
    <ligand>
        <name>CoA</name>
        <dbReference type="ChEBI" id="CHEBI:57287"/>
    </ligand>
</feature>
<keyword evidence="6 16" id="KW-0808">Transferase</keyword>
<name>A0A0F7HFC9_SERFO</name>
<dbReference type="InterPro" id="IPR037143">
    <property type="entry name" value="4-PPantetheinyl_Trfase_dom_sf"/>
</dbReference>
<dbReference type="InterPro" id="IPR008278">
    <property type="entry name" value="4-PPantetheinyl_Trfase_dom"/>
</dbReference>
<feature type="domain" description="4'-phosphopantetheinyl transferase N-terminal" evidence="15">
    <location>
        <begin position="46"/>
        <end position="108"/>
    </location>
</feature>
<evidence type="ECO:0000256" key="1">
    <source>
        <dbReference type="ARBA" id="ARBA00003937"/>
    </source>
</evidence>
<reference evidence="16" key="1">
    <citation type="submission" date="2019-05" db="EMBL/GenBank/DDBJ databases">
        <authorList>
            <consortium name="Pathogen Informatics"/>
        </authorList>
    </citation>
    <scope>NUCLEOTIDE SEQUENCE [LARGE SCALE GENOMIC DNA]</scope>
    <source>
        <strain evidence="16">NCTC12965</strain>
    </source>
</reference>
<dbReference type="EMBL" id="CABEEZ010000027">
    <property type="protein sequence ID" value="VTR22252.1"/>
    <property type="molecule type" value="Genomic_DNA"/>
</dbReference>
<comment type="similarity">
    <text evidence="3">Belongs to the P-Pant transferase superfamily. EntD family.</text>
</comment>
<dbReference type="RefSeq" id="WP_046808352.1">
    <property type="nucleotide sequence ID" value="NZ_CAMKJC010000008.1"/>
</dbReference>
<evidence type="ECO:0000256" key="7">
    <source>
        <dbReference type="ARBA" id="ARBA00023191"/>
    </source>
</evidence>
<feature type="binding site" evidence="13">
    <location>
        <position position="120"/>
    </location>
    <ligand>
        <name>Mg(2+)</name>
        <dbReference type="ChEBI" id="CHEBI:18420"/>
    </ligand>
</feature>
<organism evidence="16">
    <name type="scientific">Serratia fonticola</name>
    <dbReference type="NCBI Taxonomy" id="47917"/>
    <lineage>
        <taxon>Bacteria</taxon>
        <taxon>Pseudomonadati</taxon>
        <taxon>Pseudomonadota</taxon>
        <taxon>Gammaproteobacteria</taxon>
        <taxon>Enterobacterales</taxon>
        <taxon>Yersiniaceae</taxon>
        <taxon>Serratia</taxon>
    </lineage>
</organism>
<dbReference type="GO" id="GO:0009239">
    <property type="term" value="P:enterobactin biosynthetic process"/>
    <property type="evidence" value="ECO:0007669"/>
    <property type="project" value="UniProtKB-UniPathway"/>
</dbReference>
<dbReference type="AlphaFoldDB" id="A0A0F7HFC9"/>
<dbReference type="GO" id="GO:0005886">
    <property type="term" value="C:plasma membrane"/>
    <property type="evidence" value="ECO:0007669"/>
    <property type="project" value="TreeGrafter"/>
</dbReference>
<keyword evidence="13" id="KW-0460">Magnesium</keyword>
<dbReference type="GO" id="GO:0000287">
    <property type="term" value="F:magnesium ion binding"/>
    <property type="evidence" value="ECO:0007669"/>
    <property type="project" value="InterPro"/>
</dbReference>
<feature type="binding site" evidence="12">
    <location>
        <begin position="98"/>
        <end position="99"/>
    </location>
    <ligand>
        <name>CoA</name>
        <dbReference type="ChEBI" id="CHEBI:57287"/>
    </ligand>
</feature>
<evidence type="ECO:0000256" key="3">
    <source>
        <dbReference type="ARBA" id="ARBA00008342"/>
    </source>
</evidence>
<comment type="function">
    <text evidence="1">Involved in the biosynthesis of the siderophore enterobactin (enterochelin), which is a macrocyclic trimeric lactone of N-(2,3-dihydroxybenzoyl)-serine. The serine trilactone serves as a scaffolding for the three catechol functionalities that provide hexadentate coordination for the tightly ligated iron(2+) atoms. Plays an essential role in the assembly of the enterobactin by catalyzing the transfer of the 4'-phosphopantetheine (Ppant) moiety from coenzyme A to the apo-domains of both EntB (ArCP domain) and EntF (PCP domain) to yield their holo-forms which make them competent for the activation of 2,3-dihydroxybenzoate (DHB) and L-serine, respectively.</text>
</comment>
<feature type="binding site" evidence="12">
    <location>
        <position position="169"/>
    </location>
    <ligand>
        <name>CoA</name>
        <dbReference type="ChEBI" id="CHEBI:57287"/>
    </ligand>
</feature>
<dbReference type="GeneID" id="30323350"/>
<dbReference type="InterPro" id="IPR041354">
    <property type="entry name" value="4PPT_N"/>
</dbReference>
<proteinExistence type="inferred from homology"/>
<evidence type="ECO:0000256" key="2">
    <source>
        <dbReference type="ARBA" id="ARBA00004993"/>
    </source>
</evidence>
<evidence type="ECO:0000259" key="15">
    <source>
        <dbReference type="Pfam" id="PF17837"/>
    </source>
</evidence>
<dbReference type="Pfam" id="PF17837">
    <property type="entry name" value="4PPT_N"/>
    <property type="match status" value="1"/>
</dbReference>
<feature type="binding site" evidence="12">
    <location>
        <position position="62"/>
    </location>
    <ligand>
        <name>CoA</name>
        <dbReference type="ChEBI" id="CHEBI:57287"/>
    </ligand>
</feature>
<keyword evidence="13" id="KW-0479">Metal-binding</keyword>